<name>A0A9P0LZ98_ACAOB</name>
<evidence type="ECO:0000313" key="2">
    <source>
        <dbReference type="Proteomes" id="UP001152888"/>
    </source>
</evidence>
<evidence type="ECO:0000313" key="1">
    <source>
        <dbReference type="EMBL" id="CAH2001874.1"/>
    </source>
</evidence>
<keyword evidence="2" id="KW-1185">Reference proteome</keyword>
<dbReference type="EMBL" id="CAKOFQ010007472">
    <property type="protein sequence ID" value="CAH2001874.1"/>
    <property type="molecule type" value="Genomic_DNA"/>
</dbReference>
<gene>
    <name evidence="1" type="ORF">ACAOBT_LOCUS26484</name>
</gene>
<accession>A0A9P0LZ98</accession>
<comment type="caution">
    <text evidence="1">The sequence shown here is derived from an EMBL/GenBank/DDBJ whole genome shotgun (WGS) entry which is preliminary data.</text>
</comment>
<dbReference type="OrthoDB" id="6761335at2759"/>
<reference evidence="1" key="1">
    <citation type="submission" date="2022-03" db="EMBL/GenBank/DDBJ databases">
        <authorList>
            <person name="Sayadi A."/>
        </authorList>
    </citation>
    <scope>NUCLEOTIDE SEQUENCE</scope>
</reference>
<proteinExistence type="predicted"/>
<organism evidence="1 2">
    <name type="scientific">Acanthoscelides obtectus</name>
    <name type="common">Bean weevil</name>
    <name type="synonym">Bruchus obtectus</name>
    <dbReference type="NCBI Taxonomy" id="200917"/>
    <lineage>
        <taxon>Eukaryota</taxon>
        <taxon>Metazoa</taxon>
        <taxon>Ecdysozoa</taxon>
        <taxon>Arthropoda</taxon>
        <taxon>Hexapoda</taxon>
        <taxon>Insecta</taxon>
        <taxon>Pterygota</taxon>
        <taxon>Neoptera</taxon>
        <taxon>Endopterygota</taxon>
        <taxon>Coleoptera</taxon>
        <taxon>Polyphaga</taxon>
        <taxon>Cucujiformia</taxon>
        <taxon>Chrysomeloidea</taxon>
        <taxon>Chrysomelidae</taxon>
        <taxon>Bruchinae</taxon>
        <taxon>Bruchini</taxon>
        <taxon>Acanthoscelides</taxon>
    </lineage>
</organism>
<dbReference type="AlphaFoldDB" id="A0A9P0LZ98"/>
<sequence length="61" mass="7280">MAVKQWKHSKELIKDIKTKQDRYATKYKKEICNSKPRDLVMQLEESDLIIINESLNVVFKL</sequence>
<dbReference type="Proteomes" id="UP001152888">
    <property type="component" value="Unassembled WGS sequence"/>
</dbReference>
<protein>
    <submittedName>
        <fullName evidence="1">Uncharacterized protein</fullName>
    </submittedName>
</protein>